<dbReference type="Proteomes" id="UP000439903">
    <property type="component" value="Unassembled WGS sequence"/>
</dbReference>
<reference evidence="1 2" key="1">
    <citation type="journal article" date="2019" name="Environ. Microbiol.">
        <title>At the nexus of three kingdoms: the genome of the mycorrhizal fungus Gigaspora margarita provides insights into plant, endobacterial and fungal interactions.</title>
        <authorList>
            <person name="Venice F."/>
            <person name="Ghignone S."/>
            <person name="Salvioli di Fossalunga A."/>
            <person name="Amselem J."/>
            <person name="Novero M."/>
            <person name="Xianan X."/>
            <person name="Sedzielewska Toro K."/>
            <person name="Morin E."/>
            <person name="Lipzen A."/>
            <person name="Grigoriev I.V."/>
            <person name="Henrissat B."/>
            <person name="Martin F.M."/>
            <person name="Bonfante P."/>
        </authorList>
    </citation>
    <scope>NUCLEOTIDE SEQUENCE [LARGE SCALE GENOMIC DNA]</scope>
    <source>
        <strain evidence="1 2">BEG34</strain>
    </source>
</reference>
<dbReference type="PANTHER" id="PTHR34714">
    <property type="entry name" value="EGF-LIKE DOMAIN-CONTAINING PROTEIN"/>
    <property type="match status" value="1"/>
</dbReference>
<protein>
    <submittedName>
        <fullName evidence="1">Uncharacterized protein</fullName>
    </submittedName>
</protein>
<gene>
    <name evidence="1" type="ORF">F8M41_005660</name>
</gene>
<organism evidence="1 2">
    <name type="scientific">Gigaspora margarita</name>
    <dbReference type="NCBI Taxonomy" id="4874"/>
    <lineage>
        <taxon>Eukaryota</taxon>
        <taxon>Fungi</taxon>
        <taxon>Fungi incertae sedis</taxon>
        <taxon>Mucoromycota</taxon>
        <taxon>Glomeromycotina</taxon>
        <taxon>Glomeromycetes</taxon>
        <taxon>Diversisporales</taxon>
        <taxon>Gigasporaceae</taxon>
        <taxon>Gigaspora</taxon>
    </lineage>
</organism>
<dbReference type="OrthoDB" id="2381789at2759"/>
<evidence type="ECO:0000313" key="2">
    <source>
        <dbReference type="Proteomes" id="UP000439903"/>
    </source>
</evidence>
<name>A0A8H3X8J0_GIGMA</name>
<accession>A0A8H3X8J0</accession>
<dbReference type="AlphaFoldDB" id="A0A8H3X8J0"/>
<sequence length="814" mass="96349">MTEKYKLKIDNENFGNWATLYKDVLNHYNIKFIPESRETDAEIFESDLVINLNEFFAKRNNEIKASIIRIYGDVVQLSNDLEIQNLKCCGIILIAARRFEIKQGCQISINYKEEKHFQLLIYSMEISSELKINIIKNKEKYPLKFNINSPNVGGLISLHSGEFKDIPVFDNIILRKNPFIRILRFSLQIAIALFYDDCEVTRSILTWIVKISEQLKDREEKEFEVVKKLYDHASRMLEQFNAFIEREKSEFTLVPELNMKSYKEYLNRLLGFAKEYESQYKDTLKQERIDRQKVEKLKNKLLDHKDITEVHEFLEEVENKQFELSQNVRKEIESNLQDRKEHAVNAFKELEKGIDEWLEDQKIAAQKELFFAVLDLSLSIGKVVIQPGGVFNFVDTIKKVSESVQNVLKNMDIKGIRDLVNITEDEDVKKDLELAKDLNSKAEEIKKITSELKASHNMADELHNSAEKMNKELGSFGPESLNERLETDPKGVILSIYWDNIKNSINKLYEFIKPIEQNIKGAEEYFNYSTELVNFIDAYIKAKIDENERSKKYSQIQKQVEINNRIKERLEQMIESKIKSQNDEIKLLLFERLINIKYCMTLFMEKYRNAYKYRYLSESNLKLSVIKEFDEKDIIRMIRDLEDVSKSKPQKKRPTFEFKGEYVDKFKQNKTIKIDITPDNDKLNEYNHLRLHAFRIYLKGVGITNELIKLSISHSDDFSNRDKNNQIHHFKIKGEKRGFEYKVHEDYSPNNINKDYIEFDNVYYDERDKDYHFTPTPFSQWKISLMTDTDLSTLESINIHLDVYAFANYRKNSL</sequence>
<evidence type="ECO:0000313" key="1">
    <source>
        <dbReference type="EMBL" id="KAF0429607.1"/>
    </source>
</evidence>
<proteinExistence type="predicted"/>
<comment type="caution">
    <text evidence="1">The sequence shown here is derived from an EMBL/GenBank/DDBJ whole genome shotgun (WGS) entry which is preliminary data.</text>
</comment>
<dbReference type="PANTHER" id="PTHR34714:SF2">
    <property type="entry name" value="EGF-LIKE DOMAIN-CONTAINING PROTEIN"/>
    <property type="match status" value="1"/>
</dbReference>
<dbReference type="EMBL" id="WTPW01001539">
    <property type="protein sequence ID" value="KAF0429607.1"/>
    <property type="molecule type" value="Genomic_DNA"/>
</dbReference>
<keyword evidence="2" id="KW-1185">Reference proteome</keyword>